<dbReference type="InterPro" id="IPR032710">
    <property type="entry name" value="NTF2-like_dom_sf"/>
</dbReference>
<dbReference type="Proteomes" id="UP001054811">
    <property type="component" value="Chromosome"/>
</dbReference>
<evidence type="ECO:0000313" key="3">
    <source>
        <dbReference type="Proteomes" id="UP001054811"/>
    </source>
</evidence>
<evidence type="ECO:0000313" key="2">
    <source>
        <dbReference type="EMBL" id="UUT34777.1"/>
    </source>
</evidence>
<dbReference type="EMBL" id="CP091139">
    <property type="protein sequence ID" value="UUT34777.1"/>
    <property type="molecule type" value="Genomic_DNA"/>
</dbReference>
<gene>
    <name evidence="2" type="ORF">L2X98_30455</name>
</gene>
<reference evidence="2" key="1">
    <citation type="submission" date="2022-01" db="EMBL/GenBank/DDBJ databases">
        <title>Microbacterium eymi and Microbacterium rhizovicinus sp. nov., isolated from the rhizospheric soil of Elymus tsukushiensis, a plant native to the Dokdo Islands, Republic of Korea.</title>
        <authorList>
            <person name="Hwang Y.J."/>
        </authorList>
    </citation>
    <scope>NUCLEOTIDE SEQUENCE</scope>
    <source>
        <strain evidence="2">KUDC0405</strain>
    </source>
</reference>
<dbReference type="Pfam" id="PF14534">
    <property type="entry name" value="DUF4440"/>
    <property type="match status" value="1"/>
</dbReference>
<organism evidence="2 3">
    <name type="scientific">Microbacterium elymi</name>
    <dbReference type="NCBI Taxonomy" id="2909587"/>
    <lineage>
        <taxon>Bacteria</taxon>
        <taxon>Bacillati</taxon>
        <taxon>Actinomycetota</taxon>
        <taxon>Actinomycetes</taxon>
        <taxon>Micrococcales</taxon>
        <taxon>Microbacteriaceae</taxon>
        <taxon>Microbacterium</taxon>
    </lineage>
</organism>
<accession>A0ABY5NHW2</accession>
<feature type="domain" description="DUF4440" evidence="1">
    <location>
        <begin position="15"/>
        <end position="121"/>
    </location>
</feature>
<keyword evidence="3" id="KW-1185">Reference proteome</keyword>
<name>A0ABY5NHW2_9MICO</name>
<dbReference type="SUPFAM" id="SSF54427">
    <property type="entry name" value="NTF2-like"/>
    <property type="match status" value="1"/>
</dbReference>
<proteinExistence type="predicted"/>
<dbReference type="InterPro" id="IPR027843">
    <property type="entry name" value="DUF4440"/>
</dbReference>
<dbReference type="Gene3D" id="3.10.450.50">
    <property type="match status" value="1"/>
</dbReference>
<sequence>MSELTAADEATRAELLAVEERRRRALIDGDLAALDELFEDSLVHIHAPGLVHDKAHLLEHVAARRAYLDMWRGELNIRVSGDVAIVVGELTNRMRAPGGGERTLGGPVTQVLHRGDDGQWRYVSFQMTPHGDEVWGKLPSEQDAAAQDAAQEEPS</sequence>
<evidence type="ECO:0000259" key="1">
    <source>
        <dbReference type="Pfam" id="PF14534"/>
    </source>
</evidence>
<protein>
    <submittedName>
        <fullName evidence="2">Nuclear transport factor 2 family protein</fullName>
    </submittedName>
</protein>
<dbReference type="RefSeq" id="WP_259611303.1">
    <property type="nucleotide sequence ID" value="NZ_CP091139.2"/>
</dbReference>